<proteinExistence type="predicted"/>
<dbReference type="Proteomes" id="UP000224460">
    <property type="component" value="Unassembled WGS sequence"/>
</dbReference>
<sequence>MAPLFELQNVRYQTILSYPNLHIEDKQTTFIIGKSGCGKSTLLKFLNRTLSPTSGVLLYKGQDIQKLEPIALRQEVLLVSQAVYLFDKTIEENFEEYYHYRDLSIPSKETIQYFLALCGADFPLDTLCTSMSGGERQRIYLAIFLSFMPRVLLLDEPTSALDSQSSQLVLNNLKSFCKEKSISLIIVSHDQSLTHCFADKTIILER</sequence>
<dbReference type="EMBL" id="PEDL01000014">
    <property type="protein sequence ID" value="PHV70120.1"/>
    <property type="molecule type" value="Genomic_DNA"/>
</dbReference>
<comment type="caution">
    <text evidence="1">The sequence shown here is derived from an EMBL/GenBank/DDBJ whole genome shotgun (WGS) entry which is preliminary data.</text>
</comment>
<evidence type="ECO:0000313" key="1">
    <source>
        <dbReference type="EMBL" id="PHV70120.1"/>
    </source>
</evidence>
<reference evidence="1" key="1">
    <citation type="submission" date="2017-10" db="EMBL/GenBank/DDBJ databases">
        <title>Genome sequence of cellulolytic Lachnospiraceae bacterium XHS1971 isolated from hotspring sediment.</title>
        <authorList>
            <person name="Vasudevan G."/>
            <person name="Joshi A.J."/>
            <person name="Hivarkar S."/>
            <person name="Lanjekar V.B."/>
            <person name="Dhakephalkar P.K."/>
            <person name="Dagar S."/>
        </authorList>
    </citation>
    <scope>NUCLEOTIDE SEQUENCE</scope>
    <source>
        <strain evidence="1">XHS1971</strain>
    </source>
</reference>
<name>A0AC61DBJ2_9FIRM</name>
<evidence type="ECO:0000313" key="2">
    <source>
        <dbReference type="Proteomes" id="UP000224460"/>
    </source>
</evidence>
<protein>
    <submittedName>
        <fullName evidence="1">ABC transporter</fullName>
    </submittedName>
</protein>
<keyword evidence="2" id="KW-1185">Reference proteome</keyword>
<gene>
    <name evidence="1" type="ORF">CS063_12120</name>
</gene>
<accession>A0AC61DBJ2</accession>
<organism evidence="1 2">
    <name type="scientific">Sporanaerobium hydrogeniformans</name>
    <dbReference type="NCBI Taxonomy" id="3072179"/>
    <lineage>
        <taxon>Bacteria</taxon>
        <taxon>Bacillati</taxon>
        <taxon>Bacillota</taxon>
        <taxon>Clostridia</taxon>
        <taxon>Lachnospirales</taxon>
        <taxon>Lachnospiraceae</taxon>
        <taxon>Sporanaerobium</taxon>
    </lineage>
</organism>